<evidence type="ECO:0000313" key="8">
    <source>
        <dbReference type="EMBL" id="EDO15526.1"/>
    </source>
</evidence>
<evidence type="ECO:0000256" key="4">
    <source>
        <dbReference type="ARBA" id="ARBA00023204"/>
    </source>
</evidence>
<accession>A7TQC7</accession>
<evidence type="ECO:0000313" key="9">
    <source>
        <dbReference type="Proteomes" id="UP000000267"/>
    </source>
</evidence>
<evidence type="ECO:0000256" key="6">
    <source>
        <dbReference type="SAM" id="Coils"/>
    </source>
</evidence>
<keyword evidence="6" id="KW-0175">Coiled coil</keyword>
<proteinExistence type="inferred from homology"/>
<feature type="coiled-coil region" evidence="6">
    <location>
        <begin position="47"/>
        <end position="85"/>
    </location>
</feature>
<dbReference type="InParanoid" id="A7TQC7"/>
<dbReference type="STRING" id="436907.A7TQC7"/>
<keyword evidence="9" id="KW-1185">Reference proteome</keyword>
<gene>
    <name evidence="8" type="ORF">Kpol_479p14</name>
</gene>
<evidence type="ECO:0000256" key="2">
    <source>
        <dbReference type="ARBA" id="ARBA00008729"/>
    </source>
</evidence>
<evidence type="ECO:0008006" key="10">
    <source>
        <dbReference type="Google" id="ProtNLM"/>
    </source>
</evidence>
<feature type="compositionally biased region" description="Basic and acidic residues" evidence="7">
    <location>
        <begin position="15"/>
        <end position="29"/>
    </location>
</feature>
<dbReference type="GO" id="GO:0000794">
    <property type="term" value="C:condensed nuclear chromosome"/>
    <property type="evidence" value="ECO:0007669"/>
    <property type="project" value="EnsemblFungi"/>
</dbReference>
<dbReference type="OMA" id="AQMASNY"/>
<evidence type="ECO:0000256" key="7">
    <source>
        <dbReference type="SAM" id="MobiDB-lite"/>
    </source>
</evidence>
<dbReference type="PhylomeDB" id="A7TQC7"/>
<dbReference type="OrthoDB" id="27934at2759"/>
<dbReference type="HOGENOM" id="CLU_084833_0_0_1"/>
<dbReference type="Proteomes" id="UP000000267">
    <property type="component" value="Unassembled WGS sequence"/>
</dbReference>
<name>A7TQC7_VANPO</name>
<keyword evidence="4" id="KW-0234">DNA repair</keyword>
<dbReference type="InterPro" id="IPR018468">
    <property type="entry name" value="SFR1/Mei5"/>
</dbReference>
<dbReference type="eggNOG" id="ENOG502S2TF">
    <property type="taxonomic scope" value="Eukaryota"/>
</dbReference>
<protein>
    <recommendedName>
        <fullName evidence="10">Meiosis protein 5</fullName>
    </recommendedName>
</protein>
<organism evidence="9">
    <name type="scientific">Vanderwaltozyma polyspora (strain ATCC 22028 / DSM 70294 / BCRC 21397 / CBS 2163 / NBRC 10782 / NRRL Y-8283 / UCD 57-17)</name>
    <name type="common">Kluyveromyces polysporus</name>
    <dbReference type="NCBI Taxonomy" id="436907"/>
    <lineage>
        <taxon>Eukaryota</taxon>
        <taxon>Fungi</taxon>
        <taxon>Dikarya</taxon>
        <taxon>Ascomycota</taxon>
        <taxon>Saccharomycotina</taxon>
        <taxon>Saccharomycetes</taxon>
        <taxon>Saccharomycetales</taxon>
        <taxon>Saccharomycetaceae</taxon>
        <taxon>Vanderwaltozyma</taxon>
    </lineage>
</organism>
<feature type="compositionally biased region" description="Polar residues" evidence="7">
    <location>
        <begin position="1"/>
        <end position="12"/>
    </location>
</feature>
<comment type="similarity">
    <text evidence="2">Belongs to the SFR1/MEI5 family.</text>
</comment>
<dbReference type="FunCoup" id="A7TQC7">
    <property type="interactions" value="22"/>
</dbReference>
<dbReference type="GO" id="GO:0000707">
    <property type="term" value="P:meiotic DNA recombinase assembly"/>
    <property type="evidence" value="ECO:0007669"/>
    <property type="project" value="EnsemblFungi"/>
</dbReference>
<evidence type="ECO:0000256" key="3">
    <source>
        <dbReference type="ARBA" id="ARBA00022763"/>
    </source>
</evidence>
<evidence type="ECO:0000256" key="1">
    <source>
        <dbReference type="ARBA" id="ARBA00004123"/>
    </source>
</evidence>
<dbReference type="AlphaFoldDB" id="A7TQC7"/>
<dbReference type="GO" id="GO:0032798">
    <property type="term" value="C:Swi5-Sfr1 complex"/>
    <property type="evidence" value="ECO:0007669"/>
    <property type="project" value="EnsemblFungi"/>
</dbReference>
<dbReference type="EMBL" id="DS480456">
    <property type="protein sequence ID" value="EDO15526.1"/>
    <property type="molecule type" value="Genomic_DNA"/>
</dbReference>
<sequence>MDDTTLINSSPNGKADPKVKVNDPDKRPLLTDLGKSSINKGFNKVNANDSSKELRILNNELSKELAEVSKKIDQLKQSIKILNRYEEQDKNLKLIEKWRGVSKAGMSYIFNSLRFRIDKMGGYEEFRRKEIEAEKRKIEYQFDDGLQNEIDNILDSEEFKALPIDDQIEYKEKMDEKIQQAEEYKLKQFEKFDKELANASNKELTMEELADRLKVEYKLIFSS</sequence>
<comment type="subcellular location">
    <subcellularLocation>
        <location evidence="1">Nucleus</location>
    </subcellularLocation>
</comment>
<feature type="region of interest" description="Disordered" evidence="7">
    <location>
        <begin position="1"/>
        <end position="33"/>
    </location>
</feature>
<keyword evidence="5" id="KW-0539">Nucleus</keyword>
<dbReference type="GO" id="GO:0007131">
    <property type="term" value="P:reciprocal meiotic recombination"/>
    <property type="evidence" value="ECO:0007669"/>
    <property type="project" value="EnsemblFungi"/>
</dbReference>
<dbReference type="Gene3D" id="6.10.140.1020">
    <property type="match status" value="1"/>
</dbReference>
<reference evidence="8 9" key="1">
    <citation type="journal article" date="2007" name="Proc. Natl. Acad. Sci. U.S.A.">
        <title>Independent sorting-out of thousands of duplicated gene pairs in two yeast species descended from a whole-genome duplication.</title>
        <authorList>
            <person name="Scannell D.R."/>
            <person name="Frank A.C."/>
            <person name="Conant G.C."/>
            <person name="Byrne K.P."/>
            <person name="Woolfit M."/>
            <person name="Wolfe K.H."/>
        </authorList>
    </citation>
    <scope>NUCLEOTIDE SEQUENCE [LARGE SCALE GENOMIC DNA]</scope>
    <source>
        <strain evidence="9">ATCC 22028 / DSM 70294 / BCRC 21397 / CBS 2163 / NBRC 10782 / NRRL Y-8283 / UCD 57-17</strain>
    </source>
</reference>
<evidence type="ECO:0000256" key="5">
    <source>
        <dbReference type="ARBA" id="ARBA00023242"/>
    </source>
</evidence>
<dbReference type="GeneID" id="5543602"/>
<keyword evidence="3" id="KW-0227">DNA damage</keyword>
<dbReference type="Pfam" id="PF10376">
    <property type="entry name" value="Mei5"/>
    <property type="match status" value="1"/>
</dbReference>
<dbReference type="KEGG" id="vpo:Kpol_479p14"/>
<dbReference type="RefSeq" id="XP_001643384.1">
    <property type="nucleotide sequence ID" value="XM_001643334.1"/>
</dbReference>